<keyword evidence="5" id="KW-0460">Magnesium</keyword>
<evidence type="ECO:0000256" key="3">
    <source>
        <dbReference type="ARBA" id="ARBA00022723"/>
    </source>
</evidence>
<feature type="domain" description="MobA-like NTP transferase" evidence="8">
    <location>
        <begin position="2"/>
        <end position="136"/>
    </location>
</feature>
<keyword evidence="4" id="KW-0547">Nucleotide-binding</keyword>
<proteinExistence type="predicted"/>
<dbReference type="InterPro" id="IPR013482">
    <property type="entry name" value="Molybde_CF_guanTrfase"/>
</dbReference>
<keyword evidence="7" id="KW-0501">Molybdenum cofactor biosynthesis</keyword>
<dbReference type="SUPFAM" id="SSF53448">
    <property type="entry name" value="Nucleotide-diphospho-sugar transferases"/>
    <property type="match status" value="1"/>
</dbReference>
<protein>
    <recommendedName>
        <fullName evidence="8">MobA-like NTP transferase domain-containing protein</fullName>
    </recommendedName>
</protein>
<dbReference type="GO" id="GO:0006777">
    <property type="term" value="P:Mo-molybdopterin cofactor biosynthetic process"/>
    <property type="evidence" value="ECO:0007669"/>
    <property type="project" value="UniProtKB-KW"/>
</dbReference>
<dbReference type="PANTHER" id="PTHR19136:SF81">
    <property type="entry name" value="MOLYBDENUM COFACTOR GUANYLYLTRANSFERASE"/>
    <property type="match status" value="1"/>
</dbReference>
<dbReference type="AlphaFoldDB" id="A0A382GZ15"/>
<organism evidence="9">
    <name type="scientific">marine metagenome</name>
    <dbReference type="NCBI Taxonomy" id="408172"/>
    <lineage>
        <taxon>unclassified sequences</taxon>
        <taxon>metagenomes</taxon>
        <taxon>ecological metagenomes</taxon>
    </lineage>
</organism>
<evidence type="ECO:0000313" key="9">
    <source>
        <dbReference type="EMBL" id="SVB80326.1"/>
    </source>
</evidence>
<evidence type="ECO:0000256" key="1">
    <source>
        <dbReference type="ARBA" id="ARBA00022490"/>
    </source>
</evidence>
<reference evidence="9" key="1">
    <citation type="submission" date="2018-05" db="EMBL/GenBank/DDBJ databases">
        <authorList>
            <person name="Lanie J.A."/>
            <person name="Ng W.-L."/>
            <person name="Kazmierczak K.M."/>
            <person name="Andrzejewski T.M."/>
            <person name="Davidsen T.M."/>
            <person name="Wayne K.J."/>
            <person name="Tettelin H."/>
            <person name="Glass J.I."/>
            <person name="Rusch D."/>
            <person name="Podicherti R."/>
            <person name="Tsui H.-C.T."/>
            <person name="Winkler M.E."/>
        </authorList>
    </citation>
    <scope>NUCLEOTIDE SEQUENCE</scope>
</reference>
<dbReference type="EMBL" id="UINC01058266">
    <property type="protein sequence ID" value="SVB80326.1"/>
    <property type="molecule type" value="Genomic_DNA"/>
</dbReference>
<evidence type="ECO:0000256" key="6">
    <source>
        <dbReference type="ARBA" id="ARBA00023134"/>
    </source>
</evidence>
<evidence type="ECO:0000256" key="5">
    <source>
        <dbReference type="ARBA" id="ARBA00022842"/>
    </source>
</evidence>
<dbReference type="InterPro" id="IPR025877">
    <property type="entry name" value="MobA-like_NTP_Trfase"/>
</dbReference>
<evidence type="ECO:0000256" key="4">
    <source>
        <dbReference type="ARBA" id="ARBA00022741"/>
    </source>
</evidence>
<dbReference type="GO" id="GO:0046872">
    <property type="term" value="F:metal ion binding"/>
    <property type="evidence" value="ECO:0007669"/>
    <property type="project" value="UniProtKB-KW"/>
</dbReference>
<dbReference type="GO" id="GO:0016779">
    <property type="term" value="F:nucleotidyltransferase activity"/>
    <property type="evidence" value="ECO:0007669"/>
    <property type="project" value="UniProtKB-ARBA"/>
</dbReference>
<dbReference type="PANTHER" id="PTHR19136">
    <property type="entry name" value="MOLYBDENUM COFACTOR GUANYLYLTRANSFERASE"/>
    <property type="match status" value="1"/>
</dbReference>
<keyword evidence="3" id="KW-0479">Metal-binding</keyword>
<keyword evidence="1" id="KW-0963">Cytoplasm</keyword>
<accession>A0A382GZ15</accession>
<dbReference type="Pfam" id="PF12804">
    <property type="entry name" value="NTP_transf_3"/>
    <property type="match status" value="1"/>
</dbReference>
<dbReference type="InterPro" id="IPR029044">
    <property type="entry name" value="Nucleotide-diphossugar_trans"/>
</dbReference>
<dbReference type="Gene3D" id="3.90.550.10">
    <property type="entry name" value="Spore Coat Polysaccharide Biosynthesis Protein SpsA, Chain A"/>
    <property type="match status" value="1"/>
</dbReference>
<keyword evidence="6" id="KW-0342">GTP-binding</keyword>
<evidence type="ECO:0000256" key="2">
    <source>
        <dbReference type="ARBA" id="ARBA00022679"/>
    </source>
</evidence>
<evidence type="ECO:0000256" key="7">
    <source>
        <dbReference type="ARBA" id="ARBA00023150"/>
    </source>
</evidence>
<evidence type="ECO:0000259" key="8">
    <source>
        <dbReference type="Pfam" id="PF12804"/>
    </source>
</evidence>
<name>A0A382GZ15_9ZZZZ</name>
<dbReference type="GO" id="GO:0005525">
    <property type="term" value="F:GTP binding"/>
    <property type="evidence" value="ECO:0007669"/>
    <property type="project" value="UniProtKB-KW"/>
</dbReference>
<dbReference type="CDD" id="cd02503">
    <property type="entry name" value="MobA"/>
    <property type="match status" value="1"/>
</dbReference>
<keyword evidence="2" id="KW-0808">Transferase</keyword>
<gene>
    <name evidence="9" type="ORF">METZ01_LOCUS233180</name>
</gene>
<sequence length="188" mass="21267">MSRRLGRNKALENIENKPLLSIVYDSIKPFADELIIVVNNKQRQEELSFLKNAKFAIDEYNNSGSLGGIYTGLLKANNEKSIVVACDMPFISPSIISLMISKIKSSIDIIIPETEGFKHSTHAIYSKSCIKIIKKNLDVNNLKISNIFNMCKTEIISENEIYATEPYTKSFFNINNEKDLTKAKNIIK</sequence>